<sequence>MPICFILTTFIIYITMEISIELAYYLPTHCVFYHLHKLQHFTLFLPAVSIGPVPSALRI</sequence>
<protein>
    <submittedName>
        <fullName evidence="1">Uncharacterized protein</fullName>
    </submittedName>
</protein>
<reference evidence="1" key="1">
    <citation type="submission" date="2021-01" db="EMBL/GenBank/DDBJ databases">
        <title>Chromosome-level genome assembly of a human fungal pathogen reveals clustering of transcriptionally co-regulated genes.</title>
        <authorList>
            <person name="Voorhies M."/>
            <person name="Cohen S."/>
            <person name="Shea T.P."/>
            <person name="Petrus S."/>
            <person name="Munoz J.F."/>
            <person name="Poplawski S."/>
            <person name="Goldman W.E."/>
            <person name="Michael T."/>
            <person name="Cuomo C.A."/>
            <person name="Sil A."/>
            <person name="Beyhan S."/>
        </authorList>
    </citation>
    <scope>NUCLEOTIDE SEQUENCE</scope>
    <source>
        <strain evidence="1">H88</strain>
    </source>
</reference>
<accession>A0A8A1LXB3</accession>
<proteinExistence type="predicted"/>
<dbReference type="Proteomes" id="UP000663419">
    <property type="component" value="Chromosome 5"/>
</dbReference>
<dbReference type="EMBL" id="CP069106">
    <property type="protein sequence ID" value="QSS56567.1"/>
    <property type="molecule type" value="Genomic_DNA"/>
</dbReference>
<evidence type="ECO:0000313" key="1">
    <source>
        <dbReference type="EMBL" id="QSS56567.1"/>
    </source>
</evidence>
<organism evidence="1 2">
    <name type="scientific">Ajellomyces capsulatus (strain H88)</name>
    <name type="common">Darling's disease fungus</name>
    <name type="synonym">Histoplasma capsulatum</name>
    <dbReference type="NCBI Taxonomy" id="544711"/>
    <lineage>
        <taxon>Eukaryota</taxon>
        <taxon>Fungi</taxon>
        <taxon>Dikarya</taxon>
        <taxon>Ascomycota</taxon>
        <taxon>Pezizomycotina</taxon>
        <taxon>Eurotiomycetes</taxon>
        <taxon>Eurotiomycetidae</taxon>
        <taxon>Onygenales</taxon>
        <taxon>Ajellomycetaceae</taxon>
        <taxon>Histoplasma</taxon>
    </lineage>
</organism>
<gene>
    <name evidence="1" type="ORF">I7I53_04819</name>
</gene>
<evidence type="ECO:0000313" key="2">
    <source>
        <dbReference type="Proteomes" id="UP000663419"/>
    </source>
</evidence>
<name>A0A8A1LXB3_AJEC8</name>
<dbReference type="AlphaFoldDB" id="A0A8A1LXB3"/>
<dbReference type="VEuPathDB" id="FungiDB:I7I53_04819"/>